<dbReference type="InterPro" id="IPR029039">
    <property type="entry name" value="Flavoprotein-like_sf"/>
</dbReference>
<dbReference type="RefSeq" id="WP_192751792.1">
    <property type="nucleotide sequence ID" value="NZ_BAABJL010000040.1"/>
</dbReference>
<dbReference type="GO" id="GO:0006783">
    <property type="term" value="P:heme biosynthetic process"/>
    <property type="evidence" value="ECO:0007669"/>
    <property type="project" value="TreeGrafter"/>
</dbReference>
<dbReference type="Gene3D" id="3.40.50.360">
    <property type="match status" value="1"/>
</dbReference>
<dbReference type="GO" id="GO:0010181">
    <property type="term" value="F:FMN binding"/>
    <property type="evidence" value="ECO:0007669"/>
    <property type="project" value="InterPro"/>
</dbReference>
<accession>A0A927R9K3</accession>
<reference evidence="2" key="1">
    <citation type="submission" date="2020-10" db="EMBL/GenBank/DDBJ databases">
        <title>Sequencing the genomes of 1000 actinobacteria strains.</title>
        <authorList>
            <person name="Klenk H.-P."/>
        </authorList>
    </citation>
    <scope>NUCLEOTIDE SEQUENCE</scope>
    <source>
        <strain evidence="2">DSM 45354</strain>
    </source>
</reference>
<dbReference type="PROSITE" id="PS50902">
    <property type="entry name" value="FLAVODOXIN_LIKE"/>
    <property type="match status" value="1"/>
</dbReference>
<proteinExistence type="predicted"/>
<dbReference type="InterPro" id="IPR052200">
    <property type="entry name" value="Protoporphyrinogen_IX_DH"/>
</dbReference>
<comment type="caution">
    <text evidence="2">The sequence shown here is derived from an EMBL/GenBank/DDBJ whole genome shotgun (WGS) entry which is preliminary data.</text>
</comment>
<keyword evidence="2" id="KW-0560">Oxidoreductase</keyword>
<dbReference type="Proteomes" id="UP000638648">
    <property type="component" value="Unassembled WGS sequence"/>
</dbReference>
<evidence type="ECO:0000313" key="3">
    <source>
        <dbReference type="Proteomes" id="UP000638648"/>
    </source>
</evidence>
<gene>
    <name evidence="2" type="ORF">HEB94_004770</name>
</gene>
<evidence type="ECO:0000259" key="1">
    <source>
        <dbReference type="PROSITE" id="PS50902"/>
    </source>
</evidence>
<dbReference type="InterPro" id="IPR008254">
    <property type="entry name" value="Flavodoxin/NO_synth"/>
</dbReference>
<feature type="domain" description="Flavodoxin-like" evidence="1">
    <location>
        <begin position="3"/>
        <end position="166"/>
    </location>
</feature>
<dbReference type="SUPFAM" id="SSF52218">
    <property type="entry name" value="Flavoproteins"/>
    <property type="match status" value="1"/>
</dbReference>
<name>A0A927R9K3_9ACTN</name>
<dbReference type="PANTHER" id="PTHR38030">
    <property type="entry name" value="PROTOPORPHYRINOGEN IX DEHYDROGENASE [MENAQUINONE]"/>
    <property type="match status" value="1"/>
</dbReference>
<dbReference type="PANTHER" id="PTHR38030:SF2">
    <property type="entry name" value="PROTOPORPHYRINOGEN IX DEHYDROGENASE [QUINONE]"/>
    <property type="match status" value="1"/>
</dbReference>
<dbReference type="AlphaFoldDB" id="A0A927R9K3"/>
<organism evidence="2 3">
    <name type="scientific">Actinopolymorpha pittospori</name>
    <dbReference type="NCBI Taxonomy" id="648752"/>
    <lineage>
        <taxon>Bacteria</taxon>
        <taxon>Bacillati</taxon>
        <taxon>Actinomycetota</taxon>
        <taxon>Actinomycetes</taxon>
        <taxon>Propionibacteriales</taxon>
        <taxon>Actinopolymorphaceae</taxon>
        <taxon>Actinopolymorpha</taxon>
    </lineage>
</organism>
<dbReference type="Pfam" id="PF12724">
    <property type="entry name" value="Flavodoxin_5"/>
    <property type="match status" value="1"/>
</dbReference>
<dbReference type="GO" id="GO:0070819">
    <property type="term" value="F:menaquinone-dependent protoporphyrinogen oxidase activity"/>
    <property type="evidence" value="ECO:0007669"/>
    <property type="project" value="TreeGrafter"/>
</dbReference>
<sequence length="172" mass="18645">MVVLMGYASRHGSTRAIADRIAASLDEYGNLVEVHAIADAPDPGGYDAVVLGSGIYGGAWSPDAVRFVRRHVDALTRRPVWLFSVGLGPAAADQGFRLAGLMERQGTKILGGFSGILRPREHRVFAGVIQAGHLSRTQRLAFRVVRGRYGDFRDGKELDAWADDIARELASD</sequence>
<protein>
    <submittedName>
        <fullName evidence="2">Menaquinone-dependent protoporphyrinogen oxidase</fullName>
        <ecNumber evidence="2">1.3.5.3</ecNumber>
    </submittedName>
</protein>
<keyword evidence="3" id="KW-1185">Reference proteome</keyword>
<dbReference type="EC" id="1.3.5.3" evidence="2"/>
<dbReference type="InterPro" id="IPR026816">
    <property type="entry name" value="Flavodoxin_dom"/>
</dbReference>
<dbReference type="EMBL" id="JADBEM010000001">
    <property type="protein sequence ID" value="MBE1607922.1"/>
    <property type="molecule type" value="Genomic_DNA"/>
</dbReference>
<evidence type="ECO:0000313" key="2">
    <source>
        <dbReference type="EMBL" id="MBE1607922.1"/>
    </source>
</evidence>